<feature type="domain" description="Peptidase S8/S53" evidence="9">
    <location>
        <begin position="182"/>
        <end position="636"/>
    </location>
</feature>
<organism evidence="12 13">
    <name type="scientific">Tahibacter soli</name>
    <dbReference type="NCBI Taxonomy" id="2983605"/>
    <lineage>
        <taxon>Bacteria</taxon>
        <taxon>Pseudomonadati</taxon>
        <taxon>Pseudomonadota</taxon>
        <taxon>Gammaproteobacteria</taxon>
        <taxon>Lysobacterales</taxon>
        <taxon>Rhodanobacteraceae</taxon>
        <taxon>Tahibacter</taxon>
    </lineage>
</organism>
<comment type="similarity">
    <text evidence="1 6">Belongs to the peptidase S8 family.</text>
</comment>
<dbReference type="InterPro" id="IPR010259">
    <property type="entry name" value="S8pro/Inhibitor_I9"/>
</dbReference>
<dbReference type="PANTHER" id="PTHR10795">
    <property type="entry name" value="PROPROTEIN CONVERTASE SUBTILISIN/KEXIN"/>
    <property type="match status" value="1"/>
</dbReference>
<reference evidence="12" key="1">
    <citation type="submission" date="2023-02" db="EMBL/GenBank/DDBJ databases">
        <title>Tahibacter soli sp. nov. isolated from soil.</title>
        <authorList>
            <person name="Baek J.H."/>
            <person name="Lee J.K."/>
            <person name="Choi D.G."/>
            <person name="Jeon C.O."/>
        </authorList>
    </citation>
    <scope>NUCLEOTIDE SEQUENCE</scope>
    <source>
        <strain evidence="12">BL</strain>
    </source>
</reference>
<dbReference type="PROSITE" id="PS00138">
    <property type="entry name" value="SUBTILASE_SER"/>
    <property type="match status" value="1"/>
</dbReference>
<dbReference type="Gene3D" id="3.50.30.30">
    <property type="match status" value="1"/>
</dbReference>
<sequence length="809" mass="82658">MRNFRMNVLAAVIGASICGVAVLPATAQSPQGATVAATKSYIIEFDEPGLFYSSVGMKQRKVPVGEAAVTSATDAGRIDVNAAEARDYLNAVQMQQQTHLAHIRGAIGRSNLNITHYYNITLSGISADLTEAEAEAVARVPGVKTIYETPQLQLDTFRGPTFIGAPSIWNGSAVPGGIGSRGQGQTLASLDGGTNSTHPSFANDASCGFSIATPKLKSALDCTTASTPTGACNGPNPEDNEGGHGVHTSSTAAGNVVTTTIDPTLPVVAPYNSISGVAPCAAVRAYKMCDSTTCGGNATLAAINNFMAAGDVTAVNYSIGPTAGGTSGTNPWSTGSDKEFLAAVQSGVFVAASAGNTSATLATPGGRVAHQGPWIMTVANSTQDEVMTAGISATGPGTPPANTQGIYLVPGSTTAPLTAQILGDIATYPANIEGCTDAVAANPNVPDSGTPGGGFPAGTFTGKIALIQRGDCNFSVKIDNAIGAGAVGVVIYNNIINFGTVSMDMSAVTSPNAKAWFIEGPSGLALKNFIASSLPTAVPGKIDPIAWGLRQGDVLNGGSLRGPTAGVTDLTKPDITAPGTDILAGKDPGNNNYGLMSGTSMSSPHIAGVGMLMKAVHPTWTPAEIKSALMLTAVSGFRENGTTPWTPDDVGSGRVDLTKAARAGFVMDIANYFPSNTTRPTVADQRAMNFASMRNTVCSKATGCNWTRLVKGVLPTGTWNVTVNNPSPDIALTVAPMSFTLNNDGIFKDGFESIPTPTLPATQSLTITAQPGPAAPVSTTTWWFGTVTFTEASNLSPPLTMTVSIKVAN</sequence>
<evidence type="ECO:0000256" key="5">
    <source>
        <dbReference type="PIRSR" id="PIRSR615500-1"/>
    </source>
</evidence>
<dbReference type="InterPro" id="IPR036852">
    <property type="entry name" value="Peptidase_S8/S53_dom_sf"/>
</dbReference>
<dbReference type="InterPro" id="IPR046450">
    <property type="entry name" value="PA_dom_sf"/>
</dbReference>
<dbReference type="Proteomes" id="UP001139971">
    <property type="component" value="Unassembled WGS sequence"/>
</dbReference>
<dbReference type="GO" id="GO:0004252">
    <property type="term" value="F:serine-type endopeptidase activity"/>
    <property type="evidence" value="ECO:0007669"/>
    <property type="project" value="UniProtKB-UniRule"/>
</dbReference>
<evidence type="ECO:0000259" key="10">
    <source>
        <dbReference type="Pfam" id="PF02225"/>
    </source>
</evidence>
<dbReference type="Gene3D" id="3.40.50.200">
    <property type="entry name" value="Peptidase S8/S53 domain"/>
    <property type="match status" value="1"/>
</dbReference>
<feature type="active site" description="Charge relay system" evidence="5 6">
    <location>
        <position position="600"/>
    </location>
</feature>
<keyword evidence="8" id="KW-0732">Signal</keyword>
<dbReference type="SUPFAM" id="SSF52743">
    <property type="entry name" value="Subtilisin-like"/>
    <property type="match status" value="1"/>
</dbReference>
<feature type="signal peptide" evidence="8">
    <location>
        <begin position="1"/>
        <end position="27"/>
    </location>
</feature>
<keyword evidence="13" id="KW-1185">Reference proteome</keyword>
<keyword evidence="4 6" id="KW-0720">Serine protease</keyword>
<dbReference type="AlphaFoldDB" id="A0A9X3YJ13"/>
<dbReference type="InterPro" id="IPR015500">
    <property type="entry name" value="Peptidase_S8_subtilisin-rel"/>
</dbReference>
<evidence type="ECO:0000313" key="13">
    <source>
        <dbReference type="Proteomes" id="UP001139971"/>
    </source>
</evidence>
<keyword evidence="3 6" id="KW-0378">Hydrolase</keyword>
<dbReference type="InterPro" id="IPR023828">
    <property type="entry name" value="Peptidase_S8_Ser-AS"/>
</dbReference>
<dbReference type="Pfam" id="PF02225">
    <property type="entry name" value="PA"/>
    <property type="match status" value="1"/>
</dbReference>
<evidence type="ECO:0000256" key="4">
    <source>
        <dbReference type="ARBA" id="ARBA00022825"/>
    </source>
</evidence>
<name>A0A9X3YJ13_9GAMM</name>
<feature type="domain" description="Inhibitor I9" evidence="11">
    <location>
        <begin position="40"/>
        <end position="153"/>
    </location>
</feature>
<dbReference type="InterPro" id="IPR003137">
    <property type="entry name" value="PA_domain"/>
</dbReference>
<evidence type="ECO:0000256" key="8">
    <source>
        <dbReference type="SAM" id="SignalP"/>
    </source>
</evidence>
<dbReference type="RefSeq" id="WP_272841811.1">
    <property type="nucleotide sequence ID" value="NZ_JAOVZO020000003.1"/>
</dbReference>
<feature type="chain" id="PRO_5040917373" evidence="8">
    <location>
        <begin position="28"/>
        <end position="809"/>
    </location>
</feature>
<dbReference type="Pfam" id="PF05922">
    <property type="entry name" value="Inhibitor_I9"/>
    <property type="match status" value="1"/>
</dbReference>
<evidence type="ECO:0000313" key="12">
    <source>
        <dbReference type="EMBL" id="MDC8012031.1"/>
    </source>
</evidence>
<feature type="active site" description="Charge relay system" evidence="5 6">
    <location>
        <position position="244"/>
    </location>
</feature>
<evidence type="ECO:0000256" key="7">
    <source>
        <dbReference type="SAM" id="MobiDB-lite"/>
    </source>
</evidence>
<feature type="domain" description="PA" evidence="10">
    <location>
        <begin position="445"/>
        <end position="499"/>
    </location>
</feature>
<accession>A0A9X3YJ13</accession>
<evidence type="ECO:0000256" key="1">
    <source>
        <dbReference type="ARBA" id="ARBA00011073"/>
    </source>
</evidence>
<evidence type="ECO:0000259" key="9">
    <source>
        <dbReference type="Pfam" id="PF00082"/>
    </source>
</evidence>
<comment type="caution">
    <text evidence="12">The sequence shown here is derived from an EMBL/GenBank/DDBJ whole genome shotgun (WGS) entry which is preliminary data.</text>
</comment>
<feature type="region of interest" description="Disordered" evidence="7">
    <location>
        <begin position="231"/>
        <end position="250"/>
    </location>
</feature>
<gene>
    <name evidence="12" type="ORF">OD750_005675</name>
</gene>
<protein>
    <submittedName>
        <fullName evidence="12">S8 family serine peptidase</fullName>
    </submittedName>
</protein>
<dbReference type="Pfam" id="PF00082">
    <property type="entry name" value="Peptidase_S8"/>
    <property type="match status" value="1"/>
</dbReference>
<dbReference type="SUPFAM" id="SSF52025">
    <property type="entry name" value="PA domain"/>
    <property type="match status" value="1"/>
</dbReference>
<dbReference type="PRINTS" id="PR00723">
    <property type="entry name" value="SUBTILISIN"/>
</dbReference>
<dbReference type="PROSITE" id="PS51892">
    <property type="entry name" value="SUBTILASE"/>
    <property type="match status" value="1"/>
</dbReference>
<evidence type="ECO:0000256" key="2">
    <source>
        <dbReference type="ARBA" id="ARBA00022670"/>
    </source>
</evidence>
<evidence type="ECO:0000259" key="11">
    <source>
        <dbReference type="Pfam" id="PF05922"/>
    </source>
</evidence>
<dbReference type="InterPro" id="IPR000209">
    <property type="entry name" value="Peptidase_S8/S53_dom"/>
</dbReference>
<dbReference type="GO" id="GO:0006508">
    <property type="term" value="P:proteolysis"/>
    <property type="evidence" value="ECO:0007669"/>
    <property type="project" value="UniProtKB-KW"/>
</dbReference>
<keyword evidence="2 6" id="KW-0645">Protease</keyword>
<evidence type="ECO:0000256" key="6">
    <source>
        <dbReference type="PROSITE-ProRule" id="PRU01240"/>
    </source>
</evidence>
<evidence type="ECO:0000256" key="3">
    <source>
        <dbReference type="ARBA" id="ARBA00022801"/>
    </source>
</evidence>
<proteinExistence type="inferred from homology"/>
<feature type="active site" description="Charge relay system" evidence="5 6">
    <location>
        <position position="191"/>
    </location>
</feature>
<dbReference type="InterPro" id="IPR045051">
    <property type="entry name" value="SBT"/>
</dbReference>
<dbReference type="EMBL" id="JAOVZO020000003">
    <property type="protein sequence ID" value="MDC8012031.1"/>
    <property type="molecule type" value="Genomic_DNA"/>
</dbReference>